<evidence type="ECO:0000256" key="3">
    <source>
        <dbReference type="ARBA" id="ARBA00022475"/>
    </source>
</evidence>
<organism evidence="10 11">
    <name type="scientific">Luteimonas viscosa</name>
    <dbReference type="NCBI Taxonomy" id="1132694"/>
    <lineage>
        <taxon>Bacteria</taxon>
        <taxon>Pseudomonadati</taxon>
        <taxon>Pseudomonadota</taxon>
        <taxon>Gammaproteobacteria</taxon>
        <taxon>Lysobacterales</taxon>
        <taxon>Lysobacteraceae</taxon>
        <taxon>Luteimonas</taxon>
    </lineage>
</organism>
<dbReference type="Gene3D" id="3.30.240.20">
    <property type="entry name" value="bsu07140 like domains"/>
    <property type="match status" value="1"/>
</dbReference>
<feature type="transmembrane region" description="Helical" evidence="7">
    <location>
        <begin position="39"/>
        <end position="58"/>
    </location>
</feature>
<name>A0A5D4XM91_9GAMM</name>
<dbReference type="RefSeq" id="WP_149101491.1">
    <property type="nucleotide sequence ID" value="NZ_VTFT01000001.1"/>
</dbReference>
<feature type="domain" description="YetF-like N-terminal transmembrane" evidence="9">
    <location>
        <begin position="17"/>
        <end position="83"/>
    </location>
</feature>
<keyword evidence="11" id="KW-1185">Reference proteome</keyword>
<keyword evidence="3" id="KW-1003">Cell membrane</keyword>
<evidence type="ECO:0000259" key="8">
    <source>
        <dbReference type="Pfam" id="PF04239"/>
    </source>
</evidence>
<dbReference type="EMBL" id="VTFT01000001">
    <property type="protein sequence ID" value="TYT24941.1"/>
    <property type="molecule type" value="Genomic_DNA"/>
</dbReference>
<evidence type="ECO:0000259" key="9">
    <source>
        <dbReference type="Pfam" id="PF20730"/>
    </source>
</evidence>
<protein>
    <submittedName>
        <fullName evidence="10">DUF421 domain-containing protein</fullName>
    </submittedName>
</protein>
<feature type="domain" description="YetF C-terminal" evidence="8">
    <location>
        <begin position="89"/>
        <end position="156"/>
    </location>
</feature>
<dbReference type="InterPro" id="IPR023090">
    <property type="entry name" value="UPF0702_alpha/beta_dom_sf"/>
</dbReference>
<feature type="transmembrane region" description="Helical" evidence="7">
    <location>
        <begin position="64"/>
        <end position="86"/>
    </location>
</feature>
<comment type="similarity">
    <text evidence="2">Belongs to the UPF0702 family.</text>
</comment>
<gene>
    <name evidence="10" type="ORF">FZO89_00840</name>
</gene>
<dbReference type="Proteomes" id="UP000324973">
    <property type="component" value="Unassembled WGS sequence"/>
</dbReference>
<dbReference type="InterPro" id="IPR048454">
    <property type="entry name" value="YetF_N"/>
</dbReference>
<accession>A0A5D4XM91</accession>
<reference evidence="10 11" key="1">
    <citation type="submission" date="2019-08" db="EMBL/GenBank/DDBJ databases">
        <title>Luteimonas viscosus sp. nov., isolated from soil of a sunflower field.</title>
        <authorList>
            <person name="Jianli Z."/>
            <person name="Ying Z."/>
        </authorList>
    </citation>
    <scope>NUCLEOTIDE SEQUENCE [LARGE SCALE GENOMIC DNA]</scope>
    <source>
        <strain evidence="10 11">XBU10</strain>
    </source>
</reference>
<keyword evidence="4 7" id="KW-0812">Transmembrane</keyword>
<comment type="subcellular location">
    <subcellularLocation>
        <location evidence="1">Cell membrane</location>
        <topology evidence="1">Multi-pass membrane protein</topology>
    </subcellularLocation>
</comment>
<dbReference type="AlphaFoldDB" id="A0A5D4XM91"/>
<sequence>MFFDSWHGVLRVLVVGTLAYLALVAWLRVTGKRTVSKWNAFDLIVTIALGSTLATVLLTQDVALVEGVVGMGLLIMLQYAITWTSVRVGWVQEAVKNAPTLLLRDGKPCVDAMRRQRVTHGELCAAVRASGQASLEGVDAVVLETDGTFSVITSGWNGSRDALSDVDGVARTRKGDGGN</sequence>
<dbReference type="PANTHER" id="PTHR34582:SF6">
    <property type="entry name" value="UPF0702 TRANSMEMBRANE PROTEIN YCAP"/>
    <property type="match status" value="1"/>
</dbReference>
<dbReference type="OrthoDB" id="9793799at2"/>
<dbReference type="Pfam" id="PF20730">
    <property type="entry name" value="YetF_N"/>
    <property type="match status" value="1"/>
</dbReference>
<proteinExistence type="inferred from homology"/>
<evidence type="ECO:0000313" key="11">
    <source>
        <dbReference type="Proteomes" id="UP000324973"/>
    </source>
</evidence>
<dbReference type="InterPro" id="IPR007353">
    <property type="entry name" value="DUF421"/>
</dbReference>
<evidence type="ECO:0000256" key="7">
    <source>
        <dbReference type="SAM" id="Phobius"/>
    </source>
</evidence>
<dbReference type="GO" id="GO:0005886">
    <property type="term" value="C:plasma membrane"/>
    <property type="evidence" value="ECO:0007669"/>
    <property type="project" value="UniProtKB-SubCell"/>
</dbReference>
<evidence type="ECO:0000256" key="5">
    <source>
        <dbReference type="ARBA" id="ARBA00022989"/>
    </source>
</evidence>
<keyword evidence="5 7" id="KW-1133">Transmembrane helix</keyword>
<comment type="caution">
    <text evidence="10">The sequence shown here is derived from an EMBL/GenBank/DDBJ whole genome shotgun (WGS) entry which is preliminary data.</text>
</comment>
<evidence type="ECO:0000256" key="6">
    <source>
        <dbReference type="ARBA" id="ARBA00023136"/>
    </source>
</evidence>
<evidence type="ECO:0000256" key="1">
    <source>
        <dbReference type="ARBA" id="ARBA00004651"/>
    </source>
</evidence>
<feature type="transmembrane region" description="Helical" evidence="7">
    <location>
        <begin position="6"/>
        <end position="27"/>
    </location>
</feature>
<dbReference type="PANTHER" id="PTHR34582">
    <property type="entry name" value="UPF0702 TRANSMEMBRANE PROTEIN YCAP"/>
    <property type="match status" value="1"/>
</dbReference>
<evidence type="ECO:0000256" key="4">
    <source>
        <dbReference type="ARBA" id="ARBA00022692"/>
    </source>
</evidence>
<keyword evidence="6 7" id="KW-0472">Membrane</keyword>
<evidence type="ECO:0000256" key="2">
    <source>
        <dbReference type="ARBA" id="ARBA00006448"/>
    </source>
</evidence>
<evidence type="ECO:0000313" key="10">
    <source>
        <dbReference type="EMBL" id="TYT24941.1"/>
    </source>
</evidence>
<dbReference type="Pfam" id="PF04239">
    <property type="entry name" value="DUF421"/>
    <property type="match status" value="1"/>
</dbReference>